<dbReference type="OrthoDB" id="5194526at2"/>
<dbReference type="InterPro" id="IPR009394">
    <property type="entry name" value="MmcB-like"/>
</dbReference>
<evidence type="ECO:0008006" key="3">
    <source>
        <dbReference type="Google" id="ProtNLM"/>
    </source>
</evidence>
<comment type="caution">
    <text evidence="1">The sequence shown here is derived from an EMBL/GenBank/DDBJ whole genome shotgun (WGS) entry which is preliminary data.</text>
</comment>
<organism evidence="1 2">
    <name type="scientific">Bartonella apis</name>
    <dbReference type="NCBI Taxonomy" id="1686310"/>
    <lineage>
        <taxon>Bacteria</taxon>
        <taxon>Pseudomonadati</taxon>
        <taxon>Pseudomonadota</taxon>
        <taxon>Alphaproteobacteria</taxon>
        <taxon>Hyphomicrobiales</taxon>
        <taxon>Bartonellaceae</taxon>
        <taxon>Bartonella</taxon>
    </lineage>
</organism>
<dbReference type="RefSeq" id="WP_075869686.1">
    <property type="nucleotide sequence ID" value="NZ_LXYT01000001.1"/>
</dbReference>
<protein>
    <recommendedName>
        <fullName evidence="3">DNA repair protein MmcB-related protein</fullName>
    </recommendedName>
</protein>
<dbReference type="Proteomes" id="UP000187344">
    <property type="component" value="Unassembled WGS sequence"/>
</dbReference>
<dbReference type="Pfam" id="PF06319">
    <property type="entry name" value="MmcB-like"/>
    <property type="match status" value="1"/>
</dbReference>
<dbReference type="GeneID" id="92990805"/>
<gene>
    <name evidence="1" type="ORF">PEB0149_020430</name>
</gene>
<keyword evidence="2" id="KW-1185">Reference proteome</keyword>
<accession>A0A1R0FCC8</accession>
<reference evidence="1 2" key="1">
    <citation type="submission" date="2016-12" db="EMBL/GenBank/DDBJ databases">
        <title>Comparative genomics of Bartonella apis.</title>
        <authorList>
            <person name="Engel P."/>
        </authorList>
    </citation>
    <scope>NUCLEOTIDE SEQUENCE [LARGE SCALE GENOMIC DNA]</scope>
    <source>
        <strain evidence="1 2">PEB0149</strain>
    </source>
</reference>
<sequence length="167" mass="19062">MPIINLHKEHPLDDGRQSEKALMVRHGVQRLFLRLGIPVLSELPLADGRRADLVGITRKGEVIIVEIKSSVGDLRADHKWPDYRIHCDRLYFASHNEVPMELFPEDCGFILADGFDGYIMREAPEHRMSAATRKAVMLRFSRVAARRLTRAELEGFDLADDNEEKAD</sequence>
<name>A0A1R0FCC8_9HYPH</name>
<dbReference type="EMBL" id="LXYT01000001">
    <property type="protein sequence ID" value="OLY44572.1"/>
    <property type="molecule type" value="Genomic_DNA"/>
</dbReference>
<evidence type="ECO:0000313" key="2">
    <source>
        <dbReference type="Proteomes" id="UP000187344"/>
    </source>
</evidence>
<evidence type="ECO:0000313" key="1">
    <source>
        <dbReference type="EMBL" id="OLY44572.1"/>
    </source>
</evidence>
<dbReference type="AlphaFoldDB" id="A0A1R0FCC8"/>
<dbReference type="PIRSF" id="PIRSF031796">
    <property type="entry name" value="UPC031796"/>
    <property type="match status" value="1"/>
</dbReference>
<proteinExistence type="predicted"/>